<proteinExistence type="predicted"/>
<organism evidence="1 2">
    <name type="scientific">Brachionus plicatilis</name>
    <name type="common">Marine rotifer</name>
    <name type="synonym">Brachionus muelleri</name>
    <dbReference type="NCBI Taxonomy" id="10195"/>
    <lineage>
        <taxon>Eukaryota</taxon>
        <taxon>Metazoa</taxon>
        <taxon>Spiralia</taxon>
        <taxon>Gnathifera</taxon>
        <taxon>Rotifera</taxon>
        <taxon>Eurotatoria</taxon>
        <taxon>Monogononta</taxon>
        <taxon>Pseudotrocha</taxon>
        <taxon>Ploima</taxon>
        <taxon>Brachionidae</taxon>
        <taxon>Brachionus</taxon>
    </lineage>
</organism>
<dbReference type="Proteomes" id="UP000276133">
    <property type="component" value="Unassembled WGS sequence"/>
</dbReference>
<comment type="caution">
    <text evidence="1">The sequence shown here is derived from an EMBL/GenBank/DDBJ whole genome shotgun (WGS) entry which is preliminary data.</text>
</comment>
<accession>A0A3M7S8M6</accession>
<dbReference type="AlphaFoldDB" id="A0A3M7S8M6"/>
<gene>
    <name evidence="1" type="ORF">BpHYR1_006818</name>
</gene>
<protein>
    <submittedName>
        <fullName evidence="1">Uncharacterized protein</fullName>
    </submittedName>
</protein>
<name>A0A3M7S8M6_BRAPC</name>
<evidence type="ECO:0000313" key="2">
    <source>
        <dbReference type="Proteomes" id="UP000276133"/>
    </source>
</evidence>
<keyword evidence="2" id="KW-1185">Reference proteome</keyword>
<evidence type="ECO:0000313" key="1">
    <source>
        <dbReference type="EMBL" id="RNA32146.1"/>
    </source>
</evidence>
<dbReference type="EMBL" id="REGN01001839">
    <property type="protein sequence ID" value="RNA32146.1"/>
    <property type="molecule type" value="Genomic_DNA"/>
</dbReference>
<sequence>MYEGILALWYFLSGANVIISEYEKRREEKNIYKEKTLSCSLSLSIISCFEKIKLKLTTEISINISRTKSFNRELTVPISKKENLISQVYH</sequence>
<reference evidence="1 2" key="1">
    <citation type="journal article" date="2018" name="Sci. Rep.">
        <title>Genomic signatures of local adaptation to the degree of environmental predictability in rotifers.</title>
        <authorList>
            <person name="Franch-Gras L."/>
            <person name="Hahn C."/>
            <person name="Garcia-Roger E.M."/>
            <person name="Carmona M.J."/>
            <person name="Serra M."/>
            <person name="Gomez A."/>
        </authorList>
    </citation>
    <scope>NUCLEOTIDE SEQUENCE [LARGE SCALE GENOMIC DNA]</scope>
    <source>
        <strain evidence="1">HYR1</strain>
    </source>
</reference>